<accession>A0A1E8FCI9</accession>
<comment type="similarity">
    <text evidence="1">Belongs to the FldB/FldC dehydratase alpha/beta subunit family.</text>
</comment>
<gene>
    <name evidence="5" type="ORF">BFC17_04390</name>
</gene>
<organism evidence="5 6">
    <name type="scientific">Alteromonas lipolytica</name>
    <dbReference type="NCBI Taxonomy" id="1856405"/>
    <lineage>
        <taxon>Bacteria</taxon>
        <taxon>Pseudomonadati</taxon>
        <taxon>Pseudomonadota</taxon>
        <taxon>Gammaproteobacteria</taxon>
        <taxon>Alteromonadales</taxon>
        <taxon>Alteromonadaceae</taxon>
        <taxon>Alteromonas/Salinimonas group</taxon>
        <taxon>Alteromonas</taxon>
    </lineage>
</organism>
<evidence type="ECO:0000256" key="1">
    <source>
        <dbReference type="ARBA" id="ARBA00005806"/>
    </source>
</evidence>
<name>A0A1E8FCI9_9ALTE</name>
<dbReference type="STRING" id="1856405.BFC17_04390"/>
<reference evidence="5 6" key="1">
    <citation type="submission" date="2016-09" db="EMBL/GenBank/DDBJ databases">
        <title>Alteromonas lipolytica, a new species isolated from sea water.</title>
        <authorList>
            <person name="Wu Y.-H."/>
            <person name="Cheng H."/>
            <person name="Xu X.-W."/>
        </authorList>
    </citation>
    <scope>NUCLEOTIDE SEQUENCE [LARGE SCALE GENOMIC DNA]</scope>
    <source>
        <strain evidence="5 6">JW12</strain>
    </source>
</reference>
<evidence type="ECO:0000256" key="3">
    <source>
        <dbReference type="ARBA" id="ARBA00023004"/>
    </source>
</evidence>
<evidence type="ECO:0000313" key="5">
    <source>
        <dbReference type="EMBL" id="OFI33619.1"/>
    </source>
</evidence>
<keyword evidence="3" id="KW-0408">Iron</keyword>
<comment type="caution">
    <text evidence="5">The sequence shown here is derived from an EMBL/GenBank/DDBJ whole genome shotgun (WGS) entry which is preliminary data.</text>
</comment>
<protein>
    <recommendedName>
        <fullName evidence="7">2-hydroxyglutaryl-CoA dehydratase</fullName>
    </recommendedName>
</protein>
<dbReference type="EMBL" id="MJIC01000015">
    <property type="protein sequence ID" value="OFI33619.1"/>
    <property type="molecule type" value="Genomic_DNA"/>
</dbReference>
<evidence type="ECO:0000256" key="4">
    <source>
        <dbReference type="ARBA" id="ARBA00023014"/>
    </source>
</evidence>
<dbReference type="Proteomes" id="UP000176037">
    <property type="component" value="Unassembled WGS sequence"/>
</dbReference>
<evidence type="ECO:0000313" key="6">
    <source>
        <dbReference type="Proteomes" id="UP000176037"/>
    </source>
</evidence>
<dbReference type="PANTHER" id="PTHR30548:SF4">
    <property type="entry name" value="SUBUNIT OF OXYGEN-SENSITIVE 2-HYDROXYISOCAPROYL-COA DEHYDRATASE"/>
    <property type="match status" value="1"/>
</dbReference>
<evidence type="ECO:0000256" key="2">
    <source>
        <dbReference type="ARBA" id="ARBA00022723"/>
    </source>
</evidence>
<dbReference type="InterPro" id="IPR010327">
    <property type="entry name" value="FldB/FldC_alpha/beta"/>
</dbReference>
<dbReference type="GO" id="GO:0046872">
    <property type="term" value="F:metal ion binding"/>
    <property type="evidence" value="ECO:0007669"/>
    <property type="project" value="UniProtKB-KW"/>
</dbReference>
<keyword evidence="4" id="KW-0411">Iron-sulfur</keyword>
<evidence type="ECO:0008006" key="7">
    <source>
        <dbReference type="Google" id="ProtNLM"/>
    </source>
</evidence>
<dbReference type="Pfam" id="PF06050">
    <property type="entry name" value="HGD-D"/>
    <property type="match status" value="1"/>
</dbReference>
<keyword evidence="2" id="KW-0479">Metal-binding</keyword>
<sequence>MRGYQKEWYANLRQRVEGGEPFLLVEAMTPHEIFESFDIPFVTNEWWSGIVAAKRLSPYYFDLLEQKGFSKGLERYCALSLAGAIDNGAHPEPAWGGLPKPAMYVQGMPEATRVEFGERNAAEMGVPFISLAQPLTGKPMPLRWWETSRHGWEALCPAWQIDYLQSQYGELIKKLEEITGRKFDSEKLREVNELSNRQQRIFEDIRNMIITSPKSPVALSEMLGNVMAIQWQRGTQWAVDAATSLRDEIRARVDAQQYTCPNEEYRFAWYGPGLWQNTAFYRMFEESYGAVFVQSIYMSLAIDAYPRYGADTVRALASRYCAFGLYTMDWQVHEALTHGCEGIVTVKASVNGLLRAALERADIPLLVLDIDLVDGRTWDEEAVKQAMGKFIEEQVKPRRARLAEQKAG</sequence>
<dbReference type="GO" id="GO:0051536">
    <property type="term" value="F:iron-sulfur cluster binding"/>
    <property type="evidence" value="ECO:0007669"/>
    <property type="project" value="UniProtKB-KW"/>
</dbReference>
<keyword evidence="6" id="KW-1185">Reference proteome</keyword>
<dbReference type="AlphaFoldDB" id="A0A1E8FCI9"/>
<proteinExistence type="inferred from homology"/>
<dbReference type="PANTHER" id="PTHR30548">
    <property type="entry name" value="2-HYDROXYGLUTARYL-COA DEHYDRATASE, D-COMPONENT-RELATED"/>
    <property type="match status" value="1"/>
</dbReference>